<feature type="transmembrane region" description="Helical" evidence="1">
    <location>
        <begin position="12"/>
        <end position="34"/>
    </location>
</feature>
<sequence>MHYNCVRAWVMLPLAIFSGIYYFIACPILLALIWRYHDAYGIRNSLIICVVTGMLQYPIVIVWEFAIQPINHYITPFILHMGSDVYHLHTVDCRTTG</sequence>
<gene>
    <name evidence="2" type="ORF">DL89DRAFT_96608</name>
</gene>
<accession>A0A1Y1VRF8</accession>
<keyword evidence="1" id="KW-0472">Membrane</keyword>
<keyword evidence="1" id="KW-1133">Transmembrane helix</keyword>
<dbReference type="EMBL" id="MCFD01000219">
    <property type="protein sequence ID" value="ORX63344.1"/>
    <property type="molecule type" value="Genomic_DNA"/>
</dbReference>
<comment type="caution">
    <text evidence="2">The sequence shown here is derived from an EMBL/GenBank/DDBJ whole genome shotgun (WGS) entry which is preliminary data.</text>
</comment>
<dbReference type="AlphaFoldDB" id="A0A1Y1VRF8"/>
<keyword evidence="1" id="KW-0812">Transmembrane</keyword>
<proteinExistence type="predicted"/>
<dbReference type="OrthoDB" id="2155392at2759"/>
<protein>
    <submittedName>
        <fullName evidence="2">Uncharacterized protein</fullName>
    </submittedName>
</protein>
<reference evidence="2 3" key="1">
    <citation type="submission" date="2016-07" db="EMBL/GenBank/DDBJ databases">
        <title>Pervasive Adenine N6-methylation of Active Genes in Fungi.</title>
        <authorList>
            <consortium name="DOE Joint Genome Institute"/>
            <person name="Mondo S.J."/>
            <person name="Dannebaum R.O."/>
            <person name="Kuo R.C."/>
            <person name="Labutti K."/>
            <person name="Haridas S."/>
            <person name="Kuo A."/>
            <person name="Salamov A."/>
            <person name="Ahrendt S.R."/>
            <person name="Lipzen A."/>
            <person name="Sullivan W."/>
            <person name="Andreopoulos W.B."/>
            <person name="Clum A."/>
            <person name="Lindquist E."/>
            <person name="Daum C."/>
            <person name="Ramamoorthy G.K."/>
            <person name="Gryganskyi A."/>
            <person name="Culley D."/>
            <person name="Magnuson J.K."/>
            <person name="James T.Y."/>
            <person name="O'Malley M.A."/>
            <person name="Stajich J.E."/>
            <person name="Spatafora J.W."/>
            <person name="Visel A."/>
            <person name="Grigoriev I.V."/>
        </authorList>
    </citation>
    <scope>NUCLEOTIDE SEQUENCE [LARGE SCALE GENOMIC DNA]</scope>
    <source>
        <strain evidence="2 3">ATCC 12442</strain>
    </source>
</reference>
<keyword evidence="3" id="KW-1185">Reference proteome</keyword>
<evidence type="ECO:0000256" key="1">
    <source>
        <dbReference type="SAM" id="Phobius"/>
    </source>
</evidence>
<evidence type="ECO:0000313" key="2">
    <source>
        <dbReference type="EMBL" id="ORX63344.1"/>
    </source>
</evidence>
<dbReference type="Proteomes" id="UP000193922">
    <property type="component" value="Unassembled WGS sequence"/>
</dbReference>
<dbReference type="RefSeq" id="XP_040738913.1">
    <property type="nucleotide sequence ID" value="XM_040892298.1"/>
</dbReference>
<dbReference type="GeneID" id="63808946"/>
<name>A0A1Y1VRF8_9FUNG</name>
<organism evidence="2 3">
    <name type="scientific">Linderina pennispora</name>
    <dbReference type="NCBI Taxonomy" id="61395"/>
    <lineage>
        <taxon>Eukaryota</taxon>
        <taxon>Fungi</taxon>
        <taxon>Fungi incertae sedis</taxon>
        <taxon>Zoopagomycota</taxon>
        <taxon>Kickxellomycotina</taxon>
        <taxon>Kickxellomycetes</taxon>
        <taxon>Kickxellales</taxon>
        <taxon>Kickxellaceae</taxon>
        <taxon>Linderina</taxon>
    </lineage>
</organism>
<evidence type="ECO:0000313" key="3">
    <source>
        <dbReference type="Proteomes" id="UP000193922"/>
    </source>
</evidence>
<feature type="transmembrane region" description="Helical" evidence="1">
    <location>
        <begin position="46"/>
        <end position="66"/>
    </location>
</feature>